<evidence type="ECO:0000313" key="1">
    <source>
        <dbReference type="EMBL" id="EDX03671.1"/>
    </source>
</evidence>
<name>B4QA33_DROSI</name>
<evidence type="ECO:0000313" key="2">
    <source>
        <dbReference type="Proteomes" id="UP000000304"/>
    </source>
</evidence>
<organism evidence="1 2">
    <name type="scientific">Drosophila simulans</name>
    <name type="common">Fruit fly</name>
    <dbReference type="NCBI Taxonomy" id="7240"/>
    <lineage>
        <taxon>Eukaryota</taxon>
        <taxon>Metazoa</taxon>
        <taxon>Ecdysozoa</taxon>
        <taxon>Arthropoda</taxon>
        <taxon>Hexapoda</taxon>
        <taxon>Insecta</taxon>
        <taxon>Pterygota</taxon>
        <taxon>Neoptera</taxon>
        <taxon>Endopterygota</taxon>
        <taxon>Diptera</taxon>
        <taxon>Brachycera</taxon>
        <taxon>Muscomorpha</taxon>
        <taxon>Ephydroidea</taxon>
        <taxon>Drosophilidae</taxon>
        <taxon>Drosophila</taxon>
        <taxon>Sophophora</taxon>
    </lineage>
</organism>
<dbReference type="AlphaFoldDB" id="B4QA33"/>
<accession>B4QA33</accession>
<dbReference type="EMBL" id="CM000361">
    <property type="protein sequence ID" value="EDX03671.1"/>
    <property type="molecule type" value="Genomic_DNA"/>
</dbReference>
<keyword evidence="2" id="KW-1185">Reference proteome</keyword>
<sequence length="120" mass="13373">MVDGNQLPFIIRSTPADEILPGFLCILSGNPDANRMDNLINKSQSRPKDAKYFFMCLGVELINYRLTEIHIDSGEARPELIRKSVAKLEQIPVLEGLTPSDYLSPESCVLSSIELLKIVP</sequence>
<dbReference type="HOGENOM" id="CLU_2052055_0_0_1"/>
<proteinExistence type="predicted"/>
<dbReference type="Proteomes" id="UP000000304">
    <property type="component" value="Chromosome 2L"/>
</dbReference>
<protein>
    <submittedName>
        <fullName evidence="1">GD23259</fullName>
    </submittedName>
</protein>
<gene>
    <name evidence="1" type="primary">Dsim\GD23259</name>
    <name evidence="1" type="ORF">Dsim_GD23259</name>
</gene>
<reference evidence="1 2" key="1">
    <citation type="journal article" date="2007" name="Nature">
        <title>Evolution of genes and genomes on the Drosophila phylogeny.</title>
        <authorList>
            <consortium name="Drosophila 12 Genomes Consortium"/>
            <person name="Clark A.G."/>
            <person name="Eisen M.B."/>
            <person name="Smith D.R."/>
            <person name="Bergman C.M."/>
            <person name="Oliver B."/>
            <person name="Markow T.A."/>
            <person name="Kaufman T.C."/>
            <person name="Kellis M."/>
            <person name="Gelbart W."/>
            <person name="Iyer V.N."/>
            <person name="Pollard D.A."/>
            <person name="Sackton T.B."/>
            <person name="Larracuente A.M."/>
            <person name="Singh N.D."/>
            <person name="Abad J.P."/>
            <person name="Abt D.N."/>
            <person name="Adryan B."/>
            <person name="Aguade M."/>
            <person name="Akashi H."/>
            <person name="Anderson W.W."/>
            <person name="Aquadro C.F."/>
            <person name="Ardell D.H."/>
            <person name="Arguello R."/>
            <person name="Artieri C.G."/>
            <person name="Barbash D.A."/>
            <person name="Barker D."/>
            <person name="Barsanti P."/>
            <person name="Batterham P."/>
            <person name="Batzoglou S."/>
            <person name="Begun D."/>
            <person name="Bhutkar A."/>
            <person name="Blanco E."/>
            <person name="Bosak S.A."/>
            <person name="Bradley R.K."/>
            <person name="Brand A.D."/>
            <person name="Brent M.R."/>
            <person name="Brooks A.N."/>
            <person name="Brown R.H."/>
            <person name="Butlin R.K."/>
            <person name="Caggese C."/>
            <person name="Calvi B.R."/>
            <person name="Bernardo de Carvalho A."/>
            <person name="Caspi A."/>
            <person name="Castrezana S."/>
            <person name="Celniker S.E."/>
            <person name="Chang J.L."/>
            <person name="Chapple C."/>
            <person name="Chatterji S."/>
            <person name="Chinwalla A."/>
            <person name="Civetta A."/>
            <person name="Clifton S.W."/>
            <person name="Comeron J.M."/>
            <person name="Costello J.C."/>
            <person name="Coyne J.A."/>
            <person name="Daub J."/>
            <person name="David R.G."/>
            <person name="Delcher A.L."/>
            <person name="Delehaunty K."/>
            <person name="Do C.B."/>
            <person name="Ebling H."/>
            <person name="Edwards K."/>
            <person name="Eickbush T."/>
            <person name="Evans J.D."/>
            <person name="Filipski A."/>
            <person name="Findeiss S."/>
            <person name="Freyhult E."/>
            <person name="Fulton L."/>
            <person name="Fulton R."/>
            <person name="Garcia A.C."/>
            <person name="Gardiner A."/>
            <person name="Garfield D.A."/>
            <person name="Garvin B.E."/>
            <person name="Gibson G."/>
            <person name="Gilbert D."/>
            <person name="Gnerre S."/>
            <person name="Godfrey J."/>
            <person name="Good R."/>
            <person name="Gotea V."/>
            <person name="Gravely B."/>
            <person name="Greenberg A.J."/>
            <person name="Griffiths-Jones S."/>
            <person name="Gross S."/>
            <person name="Guigo R."/>
            <person name="Gustafson E.A."/>
            <person name="Haerty W."/>
            <person name="Hahn M.W."/>
            <person name="Halligan D.L."/>
            <person name="Halpern A.L."/>
            <person name="Halter G.M."/>
            <person name="Han M.V."/>
            <person name="Heger A."/>
            <person name="Hillier L."/>
            <person name="Hinrichs A.S."/>
            <person name="Holmes I."/>
            <person name="Hoskins R.A."/>
            <person name="Hubisz M.J."/>
            <person name="Hultmark D."/>
            <person name="Huntley M.A."/>
            <person name="Jaffe D.B."/>
            <person name="Jagadeeshan S."/>
            <person name="Jeck W.R."/>
            <person name="Johnson J."/>
            <person name="Jones C.D."/>
            <person name="Jordan W.C."/>
            <person name="Karpen G.H."/>
            <person name="Kataoka E."/>
            <person name="Keightley P.D."/>
            <person name="Kheradpour P."/>
            <person name="Kirkness E.F."/>
            <person name="Koerich L.B."/>
            <person name="Kristiansen K."/>
            <person name="Kudrna D."/>
            <person name="Kulathinal R.J."/>
            <person name="Kumar S."/>
            <person name="Kwok R."/>
            <person name="Lander E."/>
            <person name="Langley C.H."/>
            <person name="Lapoint R."/>
            <person name="Lazzaro B.P."/>
            <person name="Lee S.J."/>
            <person name="Levesque L."/>
            <person name="Li R."/>
            <person name="Lin C.F."/>
            <person name="Lin M.F."/>
            <person name="Lindblad-Toh K."/>
            <person name="Llopart A."/>
            <person name="Long M."/>
            <person name="Low L."/>
            <person name="Lozovsky E."/>
            <person name="Lu J."/>
            <person name="Luo M."/>
            <person name="Machado C.A."/>
            <person name="Makalowski W."/>
            <person name="Marzo M."/>
            <person name="Matsuda M."/>
            <person name="Matzkin L."/>
            <person name="McAllister B."/>
            <person name="McBride C.S."/>
            <person name="McKernan B."/>
            <person name="McKernan K."/>
            <person name="Mendez-Lago M."/>
            <person name="Minx P."/>
            <person name="Mollenhauer M.U."/>
            <person name="Montooth K."/>
            <person name="Mount S.M."/>
            <person name="Mu X."/>
            <person name="Myers E."/>
            <person name="Negre B."/>
            <person name="Newfeld S."/>
            <person name="Nielsen R."/>
            <person name="Noor M.A."/>
            <person name="O'Grady P."/>
            <person name="Pachter L."/>
            <person name="Papaceit M."/>
            <person name="Parisi M.J."/>
            <person name="Parisi M."/>
            <person name="Parts L."/>
            <person name="Pedersen J.S."/>
            <person name="Pesole G."/>
            <person name="Phillippy A.M."/>
            <person name="Ponting C.P."/>
            <person name="Pop M."/>
            <person name="Porcelli D."/>
            <person name="Powell J.R."/>
            <person name="Prohaska S."/>
            <person name="Pruitt K."/>
            <person name="Puig M."/>
            <person name="Quesneville H."/>
            <person name="Ram K.R."/>
            <person name="Rand D."/>
            <person name="Rasmussen M.D."/>
            <person name="Reed L.K."/>
            <person name="Reenan R."/>
            <person name="Reily A."/>
            <person name="Remington K.A."/>
            <person name="Rieger T.T."/>
            <person name="Ritchie M.G."/>
            <person name="Robin C."/>
            <person name="Rogers Y.H."/>
            <person name="Rohde C."/>
            <person name="Rozas J."/>
            <person name="Rubenfield M.J."/>
            <person name="Ruiz A."/>
            <person name="Russo S."/>
            <person name="Salzberg S.L."/>
            <person name="Sanchez-Gracia A."/>
            <person name="Saranga D.J."/>
            <person name="Sato H."/>
            <person name="Schaeffer S.W."/>
            <person name="Schatz M.C."/>
            <person name="Schlenke T."/>
            <person name="Schwartz R."/>
            <person name="Segarra C."/>
            <person name="Singh R.S."/>
            <person name="Sirot L."/>
            <person name="Sirota M."/>
            <person name="Sisneros N.B."/>
            <person name="Smith C.D."/>
            <person name="Smith T.F."/>
            <person name="Spieth J."/>
            <person name="Stage D.E."/>
            <person name="Stark A."/>
            <person name="Stephan W."/>
            <person name="Strausberg R.L."/>
            <person name="Strempel S."/>
            <person name="Sturgill D."/>
            <person name="Sutton G."/>
            <person name="Sutton G.G."/>
            <person name="Tao W."/>
            <person name="Teichmann S."/>
            <person name="Tobari Y.N."/>
            <person name="Tomimura Y."/>
            <person name="Tsolas J.M."/>
            <person name="Valente V.L."/>
            <person name="Venter E."/>
            <person name="Venter J.C."/>
            <person name="Vicario S."/>
            <person name="Vieira F.G."/>
            <person name="Vilella A.J."/>
            <person name="Villasante A."/>
            <person name="Walenz B."/>
            <person name="Wang J."/>
            <person name="Wasserman M."/>
            <person name="Watts T."/>
            <person name="Wilson D."/>
            <person name="Wilson R.K."/>
            <person name="Wing R.A."/>
            <person name="Wolfner M.F."/>
            <person name="Wong A."/>
            <person name="Wong G.K."/>
            <person name="Wu C.I."/>
            <person name="Wu G."/>
            <person name="Yamamoto D."/>
            <person name="Yang H.P."/>
            <person name="Yang S.P."/>
            <person name="Yorke J.A."/>
            <person name="Yoshida K."/>
            <person name="Zdobnov E."/>
            <person name="Zhang P."/>
            <person name="Zhang Y."/>
            <person name="Zimin A.V."/>
            <person name="Baldwin J."/>
            <person name="Abdouelleil A."/>
            <person name="Abdulkadir J."/>
            <person name="Abebe A."/>
            <person name="Abera B."/>
            <person name="Abreu J."/>
            <person name="Acer S.C."/>
            <person name="Aftuck L."/>
            <person name="Alexander A."/>
            <person name="An P."/>
            <person name="Anderson E."/>
            <person name="Anderson S."/>
            <person name="Arachi H."/>
            <person name="Azer M."/>
            <person name="Bachantsang P."/>
            <person name="Barry A."/>
            <person name="Bayul T."/>
            <person name="Berlin A."/>
            <person name="Bessette D."/>
            <person name="Bloom T."/>
            <person name="Blye J."/>
            <person name="Boguslavskiy L."/>
            <person name="Bonnet C."/>
            <person name="Boukhgalter B."/>
            <person name="Bourzgui I."/>
            <person name="Brown A."/>
            <person name="Cahill P."/>
            <person name="Channer S."/>
            <person name="Cheshatsang Y."/>
            <person name="Chuda L."/>
            <person name="Citroen M."/>
            <person name="Collymore A."/>
            <person name="Cooke P."/>
            <person name="Costello M."/>
            <person name="D'Aco K."/>
            <person name="Daza R."/>
            <person name="De Haan G."/>
            <person name="DeGray S."/>
            <person name="DeMaso C."/>
            <person name="Dhargay N."/>
            <person name="Dooley K."/>
            <person name="Dooley E."/>
            <person name="Doricent M."/>
            <person name="Dorje P."/>
            <person name="Dorjee K."/>
            <person name="Dupes A."/>
            <person name="Elong R."/>
            <person name="Falk J."/>
            <person name="Farina A."/>
            <person name="Faro S."/>
            <person name="Ferguson D."/>
            <person name="Fisher S."/>
            <person name="Foley C.D."/>
            <person name="Franke A."/>
            <person name="Friedrich D."/>
            <person name="Gadbois L."/>
            <person name="Gearin G."/>
            <person name="Gearin C.R."/>
            <person name="Giannoukos G."/>
            <person name="Goode T."/>
            <person name="Graham J."/>
            <person name="Grandbois E."/>
            <person name="Grewal S."/>
            <person name="Gyaltsen K."/>
            <person name="Hafez N."/>
            <person name="Hagos B."/>
            <person name="Hall J."/>
            <person name="Henson C."/>
            <person name="Hollinger A."/>
            <person name="Honan T."/>
            <person name="Huard M.D."/>
            <person name="Hughes L."/>
            <person name="Hurhula B."/>
            <person name="Husby M.E."/>
            <person name="Kamat A."/>
            <person name="Kanga B."/>
            <person name="Kashin S."/>
            <person name="Khazanovich D."/>
            <person name="Kisner P."/>
            <person name="Lance K."/>
            <person name="Lara M."/>
            <person name="Lee W."/>
            <person name="Lennon N."/>
            <person name="Letendre F."/>
            <person name="LeVine R."/>
            <person name="Lipovsky A."/>
            <person name="Liu X."/>
            <person name="Liu J."/>
            <person name="Liu S."/>
            <person name="Lokyitsang T."/>
            <person name="Lokyitsang Y."/>
            <person name="Lubonja R."/>
            <person name="Lui A."/>
            <person name="MacDonald P."/>
            <person name="Magnisalis V."/>
            <person name="Maru K."/>
            <person name="Matthews C."/>
            <person name="McCusker W."/>
            <person name="McDonough S."/>
            <person name="Mehta T."/>
            <person name="Meldrim J."/>
            <person name="Meneus L."/>
            <person name="Mihai O."/>
            <person name="Mihalev A."/>
            <person name="Mihova T."/>
            <person name="Mittelman R."/>
            <person name="Mlenga V."/>
            <person name="Montmayeur A."/>
            <person name="Mulrain L."/>
            <person name="Navidi A."/>
            <person name="Naylor J."/>
            <person name="Negash T."/>
            <person name="Nguyen T."/>
            <person name="Nguyen N."/>
            <person name="Nicol R."/>
            <person name="Norbu C."/>
            <person name="Norbu N."/>
            <person name="Novod N."/>
            <person name="O'Neill B."/>
            <person name="Osman S."/>
            <person name="Markiewicz E."/>
            <person name="Oyono O.L."/>
            <person name="Patti C."/>
            <person name="Phunkhang P."/>
            <person name="Pierre F."/>
            <person name="Priest M."/>
            <person name="Raghuraman S."/>
            <person name="Rege F."/>
            <person name="Reyes R."/>
            <person name="Rise C."/>
            <person name="Rogov P."/>
            <person name="Ross K."/>
            <person name="Ryan E."/>
            <person name="Settipalli S."/>
            <person name="Shea T."/>
            <person name="Sherpa N."/>
            <person name="Shi L."/>
            <person name="Shih D."/>
            <person name="Sparrow T."/>
            <person name="Spaulding J."/>
            <person name="Stalker J."/>
            <person name="Stange-Thomann N."/>
            <person name="Stavropoulos S."/>
            <person name="Stone C."/>
            <person name="Strader C."/>
            <person name="Tesfaye S."/>
            <person name="Thomson T."/>
            <person name="Thoulutsang Y."/>
            <person name="Thoulutsang D."/>
            <person name="Topham K."/>
            <person name="Topping I."/>
            <person name="Tsamla T."/>
            <person name="Vassiliev H."/>
            <person name="Vo A."/>
            <person name="Wangchuk T."/>
            <person name="Wangdi T."/>
            <person name="Weiand M."/>
            <person name="Wilkinson J."/>
            <person name="Wilson A."/>
            <person name="Yadav S."/>
            <person name="Young G."/>
            <person name="Yu Q."/>
            <person name="Zembek L."/>
            <person name="Zhong D."/>
            <person name="Zimmer A."/>
            <person name="Zwirko Z."/>
            <person name="Jaffe D.B."/>
            <person name="Alvarez P."/>
            <person name="Brockman W."/>
            <person name="Butler J."/>
            <person name="Chin C."/>
            <person name="Gnerre S."/>
            <person name="Grabherr M."/>
            <person name="Kleber M."/>
            <person name="Mauceli E."/>
            <person name="MacCallum I."/>
        </authorList>
    </citation>
    <scope>NUCLEOTIDE SEQUENCE [LARGE SCALE GENOMIC DNA]</scope>
    <source>
        <strain evidence="2">white501</strain>
    </source>
</reference>